<reference evidence="2 3" key="1">
    <citation type="journal article" date="2019" name="Commun. Biol.">
        <title>The bagworm genome reveals a unique fibroin gene that provides high tensile strength.</title>
        <authorList>
            <person name="Kono N."/>
            <person name="Nakamura H."/>
            <person name="Ohtoshi R."/>
            <person name="Tomita M."/>
            <person name="Numata K."/>
            <person name="Arakawa K."/>
        </authorList>
    </citation>
    <scope>NUCLEOTIDE SEQUENCE [LARGE SCALE GENOMIC DNA]</scope>
</reference>
<gene>
    <name evidence="2" type="ORF">EVAR_84535_1</name>
</gene>
<proteinExistence type="predicted"/>
<evidence type="ECO:0000313" key="2">
    <source>
        <dbReference type="EMBL" id="GBP25976.1"/>
    </source>
</evidence>
<organism evidence="2 3">
    <name type="scientific">Eumeta variegata</name>
    <name type="common">Bagworm moth</name>
    <name type="synonym">Eumeta japonica</name>
    <dbReference type="NCBI Taxonomy" id="151549"/>
    <lineage>
        <taxon>Eukaryota</taxon>
        <taxon>Metazoa</taxon>
        <taxon>Ecdysozoa</taxon>
        <taxon>Arthropoda</taxon>
        <taxon>Hexapoda</taxon>
        <taxon>Insecta</taxon>
        <taxon>Pterygota</taxon>
        <taxon>Neoptera</taxon>
        <taxon>Endopterygota</taxon>
        <taxon>Lepidoptera</taxon>
        <taxon>Glossata</taxon>
        <taxon>Ditrysia</taxon>
        <taxon>Tineoidea</taxon>
        <taxon>Psychidae</taxon>
        <taxon>Oiketicinae</taxon>
        <taxon>Eumeta</taxon>
    </lineage>
</organism>
<dbReference type="InterPro" id="IPR043128">
    <property type="entry name" value="Rev_trsase/Diguanyl_cyclase"/>
</dbReference>
<keyword evidence="3" id="KW-1185">Reference proteome</keyword>
<protein>
    <submittedName>
        <fullName evidence="2">LINE-1 retrotransposable element ORF2 protein</fullName>
    </submittedName>
</protein>
<dbReference type="PROSITE" id="PS50878">
    <property type="entry name" value="RT_POL"/>
    <property type="match status" value="1"/>
</dbReference>
<dbReference type="CDD" id="cd01650">
    <property type="entry name" value="RT_nLTR_like"/>
    <property type="match status" value="1"/>
</dbReference>
<name>A0A4C1UJ49_EUMVA</name>
<dbReference type="InterPro" id="IPR000477">
    <property type="entry name" value="RT_dom"/>
</dbReference>
<dbReference type="STRING" id="151549.A0A4C1UJ49"/>
<dbReference type="SUPFAM" id="SSF56672">
    <property type="entry name" value="DNA/RNA polymerases"/>
    <property type="match status" value="1"/>
</dbReference>
<dbReference type="AlphaFoldDB" id="A0A4C1UJ49"/>
<dbReference type="InterPro" id="IPR036691">
    <property type="entry name" value="Endo/exonu/phosph_ase_sf"/>
</dbReference>
<evidence type="ECO:0000259" key="1">
    <source>
        <dbReference type="PROSITE" id="PS50878"/>
    </source>
</evidence>
<dbReference type="GO" id="GO:0071897">
    <property type="term" value="P:DNA biosynthetic process"/>
    <property type="evidence" value="ECO:0007669"/>
    <property type="project" value="UniProtKB-ARBA"/>
</dbReference>
<dbReference type="OrthoDB" id="410104at2759"/>
<dbReference type="PANTHER" id="PTHR19446">
    <property type="entry name" value="REVERSE TRANSCRIPTASES"/>
    <property type="match status" value="1"/>
</dbReference>
<evidence type="ECO:0000313" key="3">
    <source>
        <dbReference type="Proteomes" id="UP000299102"/>
    </source>
</evidence>
<accession>A0A4C1UJ49</accession>
<dbReference type="SUPFAM" id="SSF56219">
    <property type="entry name" value="DNase I-like"/>
    <property type="match status" value="1"/>
</dbReference>
<dbReference type="Gene3D" id="3.30.70.270">
    <property type="match status" value="1"/>
</dbReference>
<dbReference type="InterPro" id="IPR005135">
    <property type="entry name" value="Endo/exonuclease/phosphatase"/>
</dbReference>
<dbReference type="Pfam" id="PF00078">
    <property type="entry name" value="RVT_1"/>
    <property type="match status" value="1"/>
</dbReference>
<dbReference type="InterPro" id="IPR043502">
    <property type="entry name" value="DNA/RNA_pol_sf"/>
</dbReference>
<dbReference type="Proteomes" id="UP000299102">
    <property type="component" value="Unassembled WGS sequence"/>
</dbReference>
<dbReference type="Gene3D" id="3.60.10.10">
    <property type="entry name" value="Endonuclease/exonuclease/phosphatase"/>
    <property type="match status" value="1"/>
</dbReference>
<feature type="domain" description="Reverse transcriptase" evidence="1">
    <location>
        <begin position="456"/>
        <end position="718"/>
    </location>
</feature>
<dbReference type="EMBL" id="BGZK01000174">
    <property type="protein sequence ID" value="GBP25976.1"/>
    <property type="molecule type" value="Genomic_DNA"/>
</dbReference>
<dbReference type="GO" id="GO:0003824">
    <property type="term" value="F:catalytic activity"/>
    <property type="evidence" value="ECO:0007669"/>
    <property type="project" value="InterPro"/>
</dbReference>
<sequence>MRRLREGIEDYGRFILHYKGETPGLYGVGFLIKKELMHNLVEIKGISERISVLNIKLPLYQEKDTTWSIIQAYSPTESNKKQDIEKIENFYSDLQATIQNSYKNIILMGDFNGQVGVSNPGEEFTIGRHGYGKRTKNGERLVSFAMENKLRILNTFYNRKSSRKWTWISPNGLYKNEVDFIMSNNSKVIKNLSVIDQLNFNSDHRMVRATLTSAHVKKNRRFQNKANNLPCLGDNDKPLRNLRTSADSTEQNTTIQEKYNNFLNLIRTETTRINKEDKTKVLSCESKQLLEQRKEIIRRGKECIESRQKIRSLSKQINVSIRRDRKVRRQNTLQRHIERTGGLKKAIKELEDKRNWLPYLKNIHNDSTSKRQEILKIATDYYKDLYKSKAGKIERNVDFEAWPDPEPVPPILKEELIKAINSQKLDKAPGSDRVSNELLKSAAPAIAPILTNIFNEILMSGCIPTDWMKSTIVLLHKKGEKGDINNYRPISLMSNIYKVFSKIILSRIAVTLDENQPKEQAGFRSKFSTIDHIHVLRQVLQKYQEYNKTYYIGFVDFQKAFDSLEHEYIWEALRCQGVQMKYIRTLSTIYSGSTAQVKLEATGEPFSIQRGVRQGDPISPKLFSAVLEMIFRNLQWECMGLNINGEKLNHLRFADDLILFSENSKSLEKMLQQLSDESEKAGLKMNLSKTKIMTNAEPTDLDTDICWEEKEKWTRLITEWYPRGNKRSKGRQHKRWEDDIKQIAGAKWTRIARDRETWKSLEEAFVAGQAVTSNNPIADVIICKLPERLVRAIDEGKEILCRDEERSMEYGSGALSSAAPPRSLASLSIAKANSIRLSTTF</sequence>
<dbReference type="Pfam" id="PF14529">
    <property type="entry name" value="Exo_endo_phos_2"/>
    <property type="match status" value="1"/>
</dbReference>
<comment type="caution">
    <text evidence="2">The sequence shown here is derived from an EMBL/GenBank/DDBJ whole genome shotgun (WGS) entry which is preliminary data.</text>
</comment>